<dbReference type="Pfam" id="PF12833">
    <property type="entry name" value="HTH_18"/>
    <property type="match status" value="1"/>
</dbReference>
<dbReference type="PROSITE" id="PS00041">
    <property type="entry name" value="HTH_ARAC_FAMILY_1"/>
    <property type="match status" value="1"/>
</dbReference>
<accession>A0ABS6CZ33</accession>
<dbReference type="Pfam" id="PF02311">
    <property type="entry name" value="AraC_binding"/>
    <property type="match status" value="1"/>
</dbReference>
<dbReference type="Proteomes" id="UP000723714">
    <property type="component" value="Unassembled WGS sequence"/>
</dbReference>
<dbReference type="PROSITE" id="PS01124">
    <property type="entry name" value="HTH_ARAC_FAMILY_2"/>
    <property type="match status" value="1"/>
</dbReference>
<keyword evidence="2" id="KW-0238">DNA-binding</keyword>
<name>A0ABS6CZ33_9FIRM</name>
<dbReference type="InterPro" id="IPR018062">
    <property type="entry name" value="HTH_AraC-typ_CS"/>
</dbReference>
<feature type="domain" description="HTH araC/xylS-type" evidence="4">
    <location>
        <begin position="198"/>
        <end position="296"/>
    </location>
</feature>
<dbReference type="CDD" id="cd02208">
    <property type="entry name" value="cupin_RmlC-like"/>
    <property type="match status" value="1"/>
</dbReference>
<dbReference type="InterPro" id="IPR018060">
    <property type="entry name" value="HTH_AraC"/>
</dbReference>
<keyword evidence="3" id="KW-0804">Transcription</keyword>
<comment type="caution">
    <text evidence="5">The sequence shown here is derived from an EMBL/GenBank/DDBJ whole genome shotgun (WGS) entry which is preliminary data.</text>
</comment>
<dbReference type="RefSeq" id="WP_216238774.1">
    <property type="nucleotide sequence ID" value="NZ_JABACJ020000001.1"/>
</dbReference>
<proteinExistence type="predicted"/>
<evidence type="ECO:0000256" key="3">
    <source>
        <dbReference type="ARBA" id="ARBA00023163"/>
    </source>
</evidence>
<evidence type="ECO:0000259" key="4">
    <source>
        <dbReference type="PROSITE" id="PS01124"/>
    </source>
</evidence>
<evidence type="ECO:0000256" key="1">
    <source>
        <dbReference type="ARBA" id="ARBA00023015"/>
    </source>
</evidence>
<dbReference type="SMART" id="SM00342">
    <property type="entry name" value="HTH_ARAC"/>
    <property type="match status" value="1"/>
</dbReference>
<sequence>MFLEELKMSDHKEEEIFEMKSEYPYVIRKITPSLGRTYLVPWHWHQEVEFVVVHQGVLEYFAPDKRVCIQPGEGVFVNANVLHQLWTPKPLTPIKYDVHMFPKEFIASPKSLIDTKYLTPLLKCSRITLVALQLQNPVQKRILEKLGKLTALEREGAFGYEVQSRNLSAELMLDLYEDQKESIFTGKELNYNSESRLKAMLLFIQEHYAEELALKDIADAAHISERECLRCFQKMLRITPFAYLKSYRVQVACGLLSFTKDSIMTIAMKTGFSSSSYFGKTFRRHMNCTPNEYRKNSQKQREETAW</sequence>
<organism evidence="5 6">
    <name type="scientific">Faecalicatena faecalis</name>
    <dbReference type="NCBI Taxonomy" id="2726362"/>
    <lineage>
        <taxon>Bacteria</taxon>
        <taxon>Bacillati</taxon>
        <taxon>Bacillota</taxon>
        <taxon>Clostridia</taxon>
        <taxon>Lachnospirales</taxon>
        <taxon>Lachnospiraceae</taxon>
        <taxon>Faecalicatena</taxon>
    </lineage>
</organism>
<gene>
    <name evidence="5" type="ORF">HGO97_001650</name>
</gene>
<dbReference type="PANTHER" id="PTHR43280:SF28">
    <property type="entry name" value="HTH-TYPE TRANSCRIPTIONAL ACTIVATOR RHAS"/>
    <property type="match status" value="1"/>
</dbReference>
<dbReference type="EMBL" id="JABACJ020000001">
    <property type="protein sequence ID" value="MBU3874516.1"/>
    <property type="molecule type" value="Genomic_DNA"/>
</dbReference>
<reference evidence="5 6" key="1">
    <citation type="submission" date="2021-06" db="EMBL/GenBank/DDBJ databases">
        <title>Faecalicatena sp. nov. isolated from porcine feces.</title>
        <authorList>
            <person name="Oh B.S."/>
            <person name="Lee J.H."/>
        </authorList>
    </citation>
    <scope>NUCLEOTIDE SEQUENCE [LARGE SCALE GENOMIC DNA]</scope>
    <source>
        <strain evidence="5 6">AGMB00832</strain>
    </source>
</reference>
<dbReference type="PANTHER" id="PTHR43280">
    <property type="entry name" value="ARAC-FAMILY TRANSCRIPTIONAL REGULATOR"/>
    <property type="match status" value="1"/>
</dbReference>
<dbReference type="InterPro" id="IPR003313">
    <property type="entry name" value="AraC-bd"/>
</dbReference>
<evidence type="ECO:0000256" key="2">
    <source>
        <dbReference type="ARBA" id="ARBA00023125"/>
    </source>
</evidence>
<protein>
    <submittedName>
        <fullName evidence="5">Helix-turn-helix domain-containing protein</fullName>
    </submittedName>
</protein>
<keyword evidence="1" id="KW-0805">Transcription regulation</keyword>
<evidence type="ECO:0000313" key="5">
    <source>
        <dbReference type="EMBL" id="MBU3874516.1"/>
    </source>
</evidence>
<evidence type="ECO:0000313" key="6">
    <source>
        <dbReference type="Proteomes" id="UP000723714"/>
    </source>
</evidence>
<keyword evidence="6" id="KW-1185">Reference proteome</keyword>